<dbReference type="SUPFAM" id="SSF48317">
    <property type="entry name" value="Acid phosphatase/Vanadium-dependent haloperoxidase"/>
    <property type="match status" value="1"/>
</dbReference>
<accession>A0A1H4CB83</accession>
<feature type="transmembrane region" description="Helical" evidence="7">
    <location>
        <begin position="20"/>
        <end position="43"/>
    </location>
</feature>
<dbReference type="Proteomes" id="UP000199394">
    <property type="component" value="Unassembled WGS sequence"/>
</dbReference>
<keyword evidence="6 7" id="KW-0472">Membrane</keyword>
<evidence type="ECO:0000313" key="10">
    <source>
        <dbReference type="Proteomes" id="UP000199394"/>
    </source>
</evidence>
<proteinExistence type="predicted"/>
<keyword evidence="3 7" id="KW-0812">Transmembrane</keyword>
<evidence type="ECO:0000256" key="4">
    <source>
        <dbReference type="ARBA" id="ARBA00022801"/>
    </source>
</evidence>
<dbReference type="AlphaFoldDB" id="A0A1H4CB83"/>
<evidence type="ECO:0000313" key="9">
    <source>
        <dbReference type="EMBL" id="SEA57549.1"/>
    </source>
</evidence>
<dbReference type="RefSeq" id="WP_090307932.1">
    <property type="nucleotide sequence ID" value="NZ_FNRK01000014.1"/>
</dbReference>
<dbReference type="PANTHER" id="PTHR14969">
    <property type="entry name" value="SPHINGOSINE-1-PHOSPHATE PHOSPHOHYDROLASE"/>
    <property type="match status" value="1"/>
</dbReference>
<dbReference type="InterPro" id="IPR000326">
    <property type="entry name" value="PAP2/HPO"/>
</dbReference>
<name>A0A1H4CB83_9FIRM</name>
<protein>
    <submittedName>
        <fullName evidence="9">Undecaprenyl-diphosphatase</fullName>
    </submittedName>
</protein>
<feature type="transmembrane region" description="Helical" evidence="7">
    <location>
        <begin position="122"/>
        <end position="140"/>
    </location>
</feature>
<keyword evidence="4" id="KW-0378">Hydrolase</keyword>
<evidence type="ECO:0000256" key="7">
    <source>
        <dbReference type="SAM" id="Phobius"/>
    </source>
</evidence>
<dbReference type="InterPro" id="IPR036938">
    <property type="entry name" value="PAP2/HPO_sf"/>
</dbReference>
<dbReference type="SMART" id="SM00014">
    <property type="entry name" value="acidPPc"/>
    <property type="match status" value="1"/>
</dbReference>
<evidence type="ECO:0000256" key="6">
    <source>
        <dbReference type="ARBA" id="ARBA00023136"/>
    </source>
</evidence>
<dbReference type="Gene3D" id="1.20.144.10">
    <property type="entry name" value="Phosphatidic acid phosphatase type 2/haloperoxidase"/>
    <property type="match status" value="1"/>
</dbReference>
<sequence length="183" mass="20239">MDIGILYSIQNDLQCPFCDVLFKGFTFLGDKGLLWIIVTALLLAKKETRYAGIVMGISVALSAGLVQFGLKPLFNRTRPYLAYNYPILIPAPMGTSFPSGHAATSFAAAWSYFCLYKNKLRWGLLTIALGIAFSRLYLFVHYPSDVAVGIIVGLLVAYMARWLADWIIQHCHLESAIPPISGT</sequence>
<dbReference type="PANTHER" id="PTHR14969:SF62">
    <property type="entry name" value="DECAPRENYLPHOSPHORYL-5-PHOSPHORIBOSE PHOSPHATASE RV3807C-RELATED"/>
    <property type="match status" value="1"/>
</dbReference>
<dbReference type="Pfam" id="PF01569">
    <property type="entry name" value="PAP2"/>
    <property type="match status" value="1"/>
</dbReference>
<keyword evidence="10" id="KW-1185">Reference proteome</keyword>
<evidence type="ECO:0000256" key="2">
    <source>
        <dbReference type="ARBA" id="ARBA00022475"/>
    </source>
</evidence>
<gene>
    <name evidence="9" type="ORF">SAMN04515656_11483</name>
</gene>
<dbReference type="STRING" id="81409.SAMN04515656_11483"/>
<comment type="subcellular location">
    <subcellularLocation>
        <location evidence="1">Cell membrane</location>
        <topology evidence="1">Multi-pass membrane protein</topology>
    </subcellularLocation>
</comment>
<keyword evidence="5 7" id="KW-1133">Transmembrane helix</keyword>
<dbReference type="GO" id="GO:0005886">
    <property type="term" value="C:plasma membrane"/>
    <property type="evidence" value="ECO:0007669"/>
    <property type="project" value="UniProtKB-SubCell"/>
</dbReference>
<reference evidence="9 10" key="1">
    <citation type="submission" date="2016-10" db="EMBL/GenBank/DDBJ databases">
        <authorList>
            <person name="de Groot N.N."/>
        </authorList>
    </citation>
    <scope>NUCLEOTIDE SEQUENCE [LARGE SCALE GENOMIC DNA]</scope>
    <source>
        <strain evidence="9 10">SR12</strain>
    </source>
</reference>
<evidence type="ECO:0000256" key="1">
    <source>
        <dbReference type="ARBA" id="ARBA00004651"/>
    </source>
</evidence>
<evidence type="ECO:0000256" key="5">
    <source>
        <dbReference type="ARBA" id="ARBA00022989"/>
    </source>
</evidence>
<feature type="transmembrane region" description="Helical" evidence="7">
    <location>
        <begin position="50"/>
        <end position="70"/>
    </location>
</feature>
<keyword evidence="2" id="KW-1003">Cell membrane</keyword>
<dbReference type="EMBL" id="FNRK01000014">
    <property type="protein sequence ID" value="SEA57549.1"/>
    <property type="molecule type" value="Genomic_DNA"/>
</dbReference>
<evidence type="ECO:0000259" key="8">
    <source>
        <dbReference type="SMART" id="SM00014"/>
    </source>
</evidence>
<organism evidence="9 10">
    <name type="scientific">Eubacterium aggregans</name>
    <dbReference type="NCBI Taxonomy" id="81409"/>
    <lineage>
        <taxon>Bacteria</taxon>
        <taxon>Bacillati</taxon>
        <taxon>Bacillota</taxon>
        <taxon>Clostridia</taxon>
        <taxon>Eubacteriales</taxon>
        <taxon>Eubacteriaceae</taxon>
        <taxon>Eubacterium</taxon>
    </lineage>
</organism>
<dbReference type="GO" id="GO:0016787">
    <property type="term" value="F:hydrolase activity"/>
    <property type="evidence" value="ECO:0007669"/>
    <property type="project" value="UniProtKB-KW"/>
</dbReference>
<feature type="transmembrane region" description="Helical" evidence="7">
    <location>
        <begin position="146"/>
        <end position="164"/>
    </location>
</feature>
<evidence type="ECO:0000256" key="3">
    <source>
        <dbReference type="ARBA" id="ARBA00022692"/>
    </source>
</evidence>
<feature type="domain" description="Phosphatidic acid phosphatase type 2/haloperoxidase" evidence="8">
    <location>
        <begin position="50"/>
        <end position="161"/>
    </location>
</feature>
<dbReference type="OrthoDB" id="9789113at2"/>